<evidence type="ECO:0000256" key="1">
    <source>
        <dbReference type="SAM" id="Phobius"/>
    </source>
</evidence>
<proteinExistence type="predicted"/>
<reference evidence="2 3" key="1">
    <citation type="journal article" date="2020" name="Biotechnol. Biofuels">
        <title>New insights from the biogas microbiome by comprehensive genome-resolved metagenomics of nearly 1600 species originating from multiple anaerobic digesters.</title>
        <authorList>
            <person name="Campanaro S."/>
            <person name="Treu L."/>
            <person name="Rodriguez-R L.M."/>
            <person name="Kovalovszki A."/>
            <person name="Ziels R.M."/>
            <person name="Maus I."/>
            <person name="Zhu X."/>
            <person name="Kougias P.G."/>
            <person name="Basile A."/>
            <person name="Luo G."/>
            <person name="Schluter A."/>
            <person name="Konstantinidis K.T."/>
            <person name="Angelidaki I."/>
        </authorList>
    </citation>
    <scope>NUCLEOTIDE SEQUENCE [LARGE SCALE GENOMIC DNA]</scope>
    <source>
        <strain evidence="2">AS06rmzACSIP_421</strain>
    </source>
</reference>
<keyword evidence="1" id="KW-1133">Transmembrane helix</keyword>
<dbReference type="EMBL" id="JAAZAL010000063">
    <property type="protein sequence ID" value="NLE30978.1"/>
    <property type="molecule type" value="Genomic_DNA"/>
</dbReference>
<organism evidence="2 3">
    <name type="scientific">Candidatus Dojkabacteria bacterium</name>
    <dbReference type="NCBI Taxonomy" id="2099670"/>
    <lineage>
        <taxon>Bacteria</taxon>
        <taxon>Candidatus Dojkabacteria</taxon>
    </lineage>
</organism>
<dbReference type="Proteomes" id="UP000554004">
    <property type="component" value="Unassembled WGS sequence"/>
</dbReference>
<protein>
    <submittedName>
        <fullName evidence="2">Uncharacterized protein</fullName>
    </submittedName>
</protein>
<comment type="caution">
    <text evidence="2">The sequence shown here is derived from an EMBL/GenBank/DDBJ whole genome shotgun (WGS) entry which is preliminary data.</text>
</comment>
<accession>A0A847ETS6</accession>
<evidence type="ECO:0000313" key="2">
    <source>
        <dbReference type="EMBL" id="NLE30978.1"/>
    </source>
</evidence>
<dbReference type="AlphaFoldDB" id="A0A847ETS6"/>
<feature type="transmembrane region" description="Helical" evidence="1">
    <location>
        <begin position="40"/>
        <end position="61"/>
    </location>
</feature>
<name>A0A847ETS6_9BACT</name>
<keyword evidence="1" id="KW-0472">Membrane</keyword>
<keyword evidence="1" id="KW-0812">Transmembrane</keyword>
<feature type="non-terminal residue" evidence="2">
    <location>
        <position position="274"/>
    </location>
</feature>
<evidence type="ECO:0000313" key="3">
    <source>
        <dbReference type="Proteomes" id="UP000554004"/>
    </source>
</evidence>
<gene>
    <name evidence="2" type="ORF">GX618_01755</name>
</gene>
<sequence length="274" mass="30760">MAENERPLSDFISSVEQVDAPVEEVQESGQGEIKPKKSKVFPIIVGILLLLIIGMGGYYVYDNYFNDSPSQEDDLLNTTGQELEEEEVKTRDYALSEYEFSAKVPLFTRTESFEESQSDTGMNQGDVVWEWDIEREKKNNSLLAYPDYLETVSFTFLPDPAPGCGLGCASEHLIYLDIHTNTGSKSLEQVGEIYFENIKDILSSVNKENDDEGVEIEQSTVSMWGQSVIKFSGIDATPDSLNEGYLVVTPKYVYIVTYFLSQEPANSLEEANNL</sequence>